<dbReference type="Proteomes" id="UP000015106">
    <property type="component" value="Chromosome 7"/>
</dbReference>
<dbReference type="PROSITE" id="PS51257">
    <property type="entry name" value="PROKAR_LIPOPROTEIN"/>
    <property type="match status" value="1"/>
</dbReference>
<protein>
    <submittedName>
        <fullName evidence="2">Uncharacterized protein</fullName>
    </submittedName>
</protein>
<reference evidence="2" key="2">
    <citation type="submission" date="2018-03" db="EMBL/GenBank/DDBJ databases">
        <title>The Triticum urartu genome reveals the dynamic nature of wheat genome evolution.</title>
        <authorList>
            <person name="Ling H."/>
            <person name="Ma B."/>
            <person name="Shi X."/>
            <person name="Liu H."/>
            <person name="Dong L."/>
            <person name="Sun H."/>
            <person name="Cao Y."/>
            <person name="Gao Q."/>
            <person name="Zheng S."/>
            <person name="Li Y."/>
            <person name="Yu Y."/>
            <person name="Du H."/>
            <person name="Qi M."/>
            <person name="Li Y."/>
            <person name="Yu H."/>
            <person name="Cui Y."/>
            <person name="Wang N."/>
            <person name="Chen C."/>
            <person name="Wu H."/>
            <person name="Zhao Y."/>
            <person name="Zhang J."/>
            <person name="Li Y."/>
            <person name="Zhou W."/>
            <person name="Zhang B."/>
            <person name="Hu W."/>
            <person name="Eijk M."/>
            <person name="Tang J."/>
            <person name="Witsenboer H."/>
            <person name="Zhao S."/>
            <person name="Li Z."/>
            <person name="Zhang A."/>
            <person name="Wang D."/>
            <person name="Liang C."/>
        </authorList>
    </citation>
    <scope>NUCLEOTIDE SEQUENCE [LARGE SCALE GENOMIC DNA]</scope>
    <source>
        <strain evidence="2">cv. G1812</strain>
    </source>
</reference>
<keyword evidence="3" id="KW-1185">Reference proteome</keyword>
<reference evidence="3" key="1">
    <citation type="journal article" date="2013" name="Nature">
        <title>Draft genome of the wheat A-genome progenitor Triticum urartu.</title>
        <authorList>
            <person name="Ling H.Q."/>
            <person name="Zhao S."/>
            <person name="Liu D."/>
            <person name="Wang J."/>
            <person name="Sun H."/>
            <person name="Zhang C."/>
            <person name="Fan H."/>
            <person name="Li D."/>
            <person name="Dong L."/>
            <person name="Tao Y."/>
            <person name="Gao C."/>
            <person name="Wu H."/>
            <person name="Li Y."/>
            <person name="Cui Y."/>
            <person name="Guo X."/>
            <person name="Zheng S."/>
            <person name="Wang B."/>
            <person name="Yu K."/>
            <person name="Liang Q."/>
            <person name="Yang W."/>
            <person name="Lou X."/>
            <person name="Chen J."/>
            <person name="Feng M."/>
            <person name="Jian J."/>
            <person name="Zhang X."/>
            <person name="Luo G."/>
            <person name="Jiang Y."/>
            <person name="Liu J."/>
            <person name="Wang Z."/>
            <person name="Sha Y."/>
            <person name="Zhang B."/>
            <person name="Wu H."/>
            <person name="Tang D."/>
            <person name="Shen Q."/>
            <person name="Xue P."/>
            <person name="Zou S."/>
            <person name="Wang X."/>
            <person name="Liu X."/>
            <person name="Wang F."/>
            <person name="Yang Y."/>
            <person name="An X."/>
            <person name="Dong Z."/>
            <person name="Zhang K."/>
            <person name="Zhang X."/>
            <person name="Luo M.C."/>
            <person name="Dvorak J."/>
            <person name="Tong Y."/>
            <person name="Wang J."/>
            <person name="Yang H."/>
            <person name="Li Z."/>
            <person name="Wang D."/>
            <person name="Zhang A."/>
            <person name="Wang J."/>
        </authorList>
    </citation>
    <scope>NUCLEOTIDE SEQUENCE</scope>
    <source>
        <strain evidence="3">cv. G1812</strain>
    </source>
</reference>
<dbReference type="AlphaFoldDB" id="A0A8R7VAV5"/>
<evidence type="ECO:0000313" key="3">
    <source>
        <dbReference type="Proteomes" id="UP000015106"/>
    </source>
</evidence>
<evidence type="ECO:0000313" key="2">
    <source>
        <dbReference type="EnsemblPlants" id="TuG1812G0700006127.01.T01.cds401596"/>
    </source>
</evidence>
<accession>A0A8R7VAV5</accession>
<organism evidence="2 3">
    <name type="scientific">Triticum urartu</name>
    <name type="common">Red wild einkorn</name>
    <name type="synonym">Crithodium urartu</name>
    <dbReference type="NCBI Taxonomy" id="4572"/>
    <lineage>
        <taxon>Eukaryota</taxon>
        <taxon>Viridiplantae</taxon>
        <taxon>Streptophyta</taxon>
        <taxon>Embryophyta</taxon>
        <taxon>Tracheophyta</taxon>
        <taxon>Spermatophyta</taxon>
        <taxon>Magnoliopsida</taxon>
        <taxon>Liliopsida</taxon>
        <taxon>Poales</taxon>
        <taxon>Poaceae</taxon>
        <taxon>BOP clade</taxon>
        <taxon>Pooideae</taxon>
        <taxon>Triticodae</taxon>
        <taxon>Triticeae</taxon>
        <taxon>Triticinae</taxon>
        <taxon>Triticum</taxon>
    </lineage>
</organism>
<proteinExistence type="predicted"/>
<reference evidence="2" key="3">
    <citation type="submission" date="2022-06" db="UniProtKB">
        <authorList>
            <consortium name="EnsemblPlants"/>
        </authorList>
    </citation>
    <scope>IDENTIFICATION</scope>
</reference>
<dbReference type="EnsemblPlants" id="TuG1812G0700006127.01.T01">
    <property type="protein sequence ID" value="TuG1812G0700006127.01.T01.cds401596"/>
    <property type="gene ID" value="TuG1812G0700006127.01"/>
</dbReference>
<dbReference type="Gramene" id="TuG1812G0700006127.01.T01">
    <property type="protein sequence ID" value="TuG1812G0700006127.01.T01.cds401596"/>
    <property type="gene ID" value="TuG1812G0700006127.01"/>
</dbReference>
<feature type="compositionally biased region" description="Polar residues" evidence="1">
    <location>
        <begin position="80"/>
        <end position="90"/>
    </location>
</feature>
<sequence>MRSCSSSRAVSCPLTSSSCALSEPMASSMAILLVSPNNAINDATWMNLLETARSSFFTTYFSSIASPSSRMRPTSIVNLAAKSSTDSTSPILRPSNSERKD</sequence>
<evidence type="ECO:0000256" key="1">
    <source>
        <dbReference type="SAM" id="MobiDB-lite"/>
    </source>
</evidence>
<name>A0A8R7VAV5_TRIUA</name>
<feature type="region of interest" description="Disordered" evidence="1">
    <location>
        <begin position="80"/>
        <end position="101"/>
    </location>
</feature>